<evidence type="ECO:0000256" key="6">
    <source>
        <dbReference type="SAM" id="MobiDB-lite"/>
    </source>
</evidence>
<feature type="transmembrane region" description="Helical" evidence="7">
    <location>
        <begin position="217"/>
        <end position="239"/>
    </location>
</feature>
<sequence>MSADSFVAEAFILLAISILVIFLRTYARVRQVGLRNLEVDDYLMLLVIVPYTIETALAYTVGAKFRGLTNSGMTDDEREALSPGSEEYNMRVGGSKIQICGWIVYCSVLWLIKTAMCAFYFRLTAGLQGYKVRIYIGFGLIGLTYFVIICCVLFSCRPFNHLWQINPNPGNLCQPALSKLYIFIIVVLNILTDIYLLAIPIPMLWGAKIPRVKRYGLVVLFSGAIFVMVAGILRCVLILQNTVTGPQEAASWAVRESFVAVVTSNLPSTWGWMRQKLRPIFGSLLSSNVVSSKYNGGPEPGSIMLGDGQGSGWRSRSARSDLRTTNDNDHGEINVYIHGGGEGSSDEIIPSKTGGITKDVEFTVEESHRRA</sequence>
<dbReference type="InterPro" id="IPR049326">
    <property type="entry name" value="Rhodopsin_dom_fungi"/>
</dbReference>
<keyword evidence="2 7" id="KW-0812">Transmembrane</keyword>
<comment type="similarity">
    <text evidence="5">Belongs to the SAT4 family.</text>
</comment>
<feature type="domain" description="Rhodopsin" evidence="8">
    <location>
        <begin position="24"/>
        <end position="273"/>
    </location>
</feature>
<gene>
    <name evidence="9" type="ORF">FPOA_06435</name>
</gene>
<organism evidence="9 10">
    <name type="scientific">Fusarium poae</name>
    <dbReference type="NCBI Taxonomy" id="36050"/>
    <lineage>
        <taxon>Eukaryota</taxon>
        <taxon>Fungi</taxon>
        <taxon>Dikarya</taxon>
        <taxon>Ascomycota</taxon>
        <taxon>Pezizomycotina</taxon>
        <taxon>Sordariomycetes</taxon>
        <taxon>Hypocreomycetidae</taxon>
        <taxon>Hypocreales</taxon>
        <taxon>Nectriaceae</taxon>
        <taxon>Fusarium</taxon>
    </lineage>
</organism>
<feature type="transmembrane region" description="Helical" evidence="7">
    <location>
        <begin position="39"/>
        <end position="61"/>
    </location>
</feature>
<accession>A0A1B8AZP5</accession>
<dbReference type="InterPro" id="IPR052337">
    <property type="entry name" value="SAT4-like"/>
</dbReference>
<dbReference type="GO" id="GO:0016020">
    <property type="term" value="C:membrane"/>
    <property type="evidence" value="ECO:0007669"/>
    <property type="project" value="UniProtKB-SubCell"/>
</dbReference>
<feature type="transmembrane region" description="Helical" evidence="7">
    <location>
        <begin position="135"/>
        <end position="160"/>
    </location>
</feature>
<evidence type="ECO:0000256" key="3">
    <source>
        <dbReference type="ARBA" id="ARBA00022989"/>
    </source>
</evidence>
<dbReference type="Proteomes" id="UP000091967">
    <property type="component" value="Unassembled WGS sequence"/>
</dbReference>
<feature type="transmembrane region" description="Helical" evidence="7">
    <location>
        <begin position="102"/>
        <end position="123"/>
    </location>
</feature>
<protein>
    <recommendedName>
        <fullName evidence="8">Rhodopsin domain-containing protein</fullName>
    </recommendedName>
</protein>
<feature type="compositionally biased region" description="Basic and acidic residues" evidence="6">
    <location>
        <begin position="318"/>
        <end position="332"/>
    </location>
</feature>
<dbReference type="PANTHER" id="PTHR33048">
    <property type="entry name" value="PTH11-LIKE INTEGRAL MEMBRANE PROTEIN (AFU_ORTHOLOGUE AFUA_5G11245)"/>
    <property type="match status" value="1"/>
</dbReference>
<comment type="caution">
    <text evidence="9">The sequence shown here is derived from an EMBL/GenBank/DDBJ whole genome shotgun (WGS) entry which is preliminary data.</text>
</comment>
<evidence type="ECO:0000259" key="8">
    <source>
        <dbReference type="Pfam" id="PF20684"/>
    </source>
</evidence>
<evidence type="ECO:0000256" key="5">
    <source>
        <dbReference type="ARBA" id="ARBA00038359"/>
    </source>
</evidence>
<comment type="subcellular location">
    <subcellularLocation>
        <location evidence="1">Membrane</location>
        <topology evidence="1">Multi-pass membrane protein</topology>
    </subcellularLocation>
</comment>
<dbReference type="PANTHER" id="PTHR33048:SF2">
    <property type="entry name" value="SRPK"/>
    <property type="match status" value="1"/>
</dbReference>
<dbReference type="Pfam" id="PF20684">
    <property type="entry name" value="Fung_rhodopsin"/>
    <property type="match status" value="1"/>
</dbReference>
<reference evidence="9 10" key="1">
    <citation type="submission" date="2016-06" db="EMBL/GenBank/DDBJ databases">
        <title>Living apart together: crosstalk between the core and supernumerary genomes in a fungal plant pathogen.</title>
        <authorList>
            <person name="Vanheule A."/>
            <person name="Audenaert K."/>
            <person name="Warris S."/>
            <person name="Van De Geest H."/>
            <person name="Schijlen E."/>
            <person name="Hofte M."/>
            <person name="De Saeger S."/>
            <person name="Haesaert G."/>
            <person name="Waalwijk C."/>
            <person name="Van Der Lee T."/>
        </authorList>
    </citation>
    <scope>NUCLEOTIDE SEQUENCE [LARGE SCALE GENOMIC DNA]</scope>
    <source>
        <strain evidence="9 10">2516</strain>
    </source>
</reference>
<keyword evidence="4 7" id="KW-0472">Membrane</keyword>
<evidence type="ECO:0000256" key="4">
    <source>
        <dbReference type="ARBA" id="ARBA00023136"/>
    </source>
</evidence>
<dbReference type="EMBL" id="LYXU01000002">
    <property type="protein sequence ID" value="OBS25901.1"/>
    <property type="molecule type" value="Genomic_DNA"/>
</dbReference>
<proteinExistence type="inferred from homology"/>
<dbReference type="OMA" id="GNFCHPA"/>
<keyword evidence="10" id="KW-1185">Reference proteome</keyword>
<dbReference type="AlphaFoldDB" id="A0A1B8AZP5"/>
<feature type="region of interest" description="Disordered" evidence="6">
    <location>
        <begin position="300"/>
        <end position="359"/>
    </location>
</feature>
<evidence type="ECO:0000313" key="9">
    <source>
        <dbReference type="EMBL" id="OBS25901.1"/>
    </source>
</evidence>
<feature type="transmembrane region" description="Helical" evidence="7">
    <location>
        <begin position="180"/>
        <end position="205"/>
    </location>
</feature>
<dbReference type="STRING" id="36050.A0A1B8AZP5"/>
<evidence type="ECO:0000256" key="1">
    <source>
        <dbReference type="ARBA" id="ARBA00004141"/>
    </source>
</evidence>
<evidence type="ECO:0000256" key="2">
    <source>
        <dbReference type="ARBA" id="ARBA00022692"/>
    </source>
</evidence>
<keyword evidence="3 7" id="KW-1133">Transmembrane helix</keyword>
<name>A0A1B8AZP5_FUSPO</name>
<evidence type="ECO:0000256" key="7">
    <source>
        <dbReference type="SAM" id="Phobius"/>
    </source>
</evidence>
<evidence type="ECO:0000313" key="10">
    <source>
        <dbReference type="Proteomes" id="UP000091967"/>
    </source>
</evidence>
<feature type="transmembrane region" description="Helical" evidence="7">
    <location>
        <begin position="6"/>
        <end position="27"/>
    </location>
</feature>